<keyword evidence="6" id="KW-0645">Protease</keyword>
<dbReference type="FunFam" id="3.40.710.10:FF:000024">
    <property type="entry name" value="Penicillin-binding protein 2"/>
    <property type="match status" value="1"/>
</dbReference>
<dbReference type="AlphaFoldDB" id="A0A285P1W4"/>
<dbReference type="EMBL" id="OBEN01000007">
    <property type="protein sequence ID" value="SNZ15153.1"/>
    <property type="molecule type" value="Genomic_DNA"/>
</dbReference>
<dbReference type="InterPro" id="IPR001460">
    <property type="entry name" value="PCN-bd_Tpept"/>
</dbReference>
<evidence type="ECO:0000256" key="10">
    <source>
        <dbReference type="ARBA" id="ARBA00022984"/>
    </source>
</evidence>
<dbReference type="GO" id="GO:0006508">
    <property type="term" value="P:proteolysis"/>
    <property type="evidence" value="ECO:0007669"/>
    <property type="project" value="UniProtKB-KW"/>
</dbReference>
<evidence type="ECO:0000256" key="8">
    <source>
        <dbReference type="ARBA" id="ARBA00022801"/>
    </source>
</evidence>
<dbReference type="Pfam" id="PF00905">
    <property type="entry name" value="Transpeptidase"/>
    <property type="match status" value="1"/>
</dbReference>
<protein>
    <submittedName>
        <fullName evidence="16">Penicillin-binding protein 2</fullName>
    </submittedName>
</protein>
<dbReference type="Gene3D" id="3.30.1390.30">
    <property type="entry name" value="Penicillin-binding protein 2a, domain 3"/>
    <property type="match status" value="1"/>
</dbReference>
<dbReference type="GO" id="GO:0008658">
    <property type="term" value="F:penicillin binding"/>
    <property type="evidence" value="ECO:0007669"/>
    <property type="project" value="InterPro"/>
</dbReference>
<evidence type="ECO:0000256" key="1">
    <source>
        <dbReference type="ARBA" id="ARBA00004167"/>
    </source>
</evidence>
<organism evidence="16 17">
    <name type="scientific">Hydrogenobacter hydrogenophilus</name>
    <dbReference type="NCBI Taxonomy" id="35835"/>
    <lineage>
        <taxon>Bacteria</taxon>
        <taxon>Pseudomonadati</taxon>
        <taxon>Aquificota</taxon>
        <taxon>Aquificia</taxon>
        <taxon>Aquificales</taxon>
        <taxon>Aquificaceae</taxon>
        <taxon>Hydrogenobacter</taxon>
    </lineage>
</organism>
<dbReference type="PANTHER" id="PTHR30627:SF2">
    <property type="entry name" value="PEPTIDOGLYCAN D,D-TRANSPEPTIDASE MRDA"/>
    <property type="match status" value="1"/>
</dbReference>
<evidence type="ECO:0000313" key="17">
    <source>
        <dbReference type="Proteomes" id="UP000218627"/>
    </source>
</evidence>
<evidence type="ECO:0000256" key="9">
    <source>
        <dbReference type="ARBA" id="ARBA00022960"/>
    </source>
</evidence>
<dbReference type="GO" id="GO:0005886">
    <property type="term" value="C:plasma membrane"/>
    <property type="evidence" value="ECO:0007669"/>
    <property type="project" value="UniProtKB-SubCell"/>
</dbReference>
<dbReference type="GO" id="GO:0071972">
    <property type="term" value="F:peptidoglycan L,D-transpeptidase activity"/>
    <property type="evidence" value="ECO:0007669"/>
    <property type="project" value="TreeGrafter"/>
</dbReference>
<evidence type="ECO:0000256" key="5">
    <source>
        <dbReference type="ARBA" id="ARBA00022645"/>
    </source>
</evidence>
<comment type="subcellular location">
    <subcellularLocation>
        <location evidence="2">Cell membrane</location>
    </subcellularLocation>
    <subcellularLocation>
        <location evidence="1">Membrane</location>
        <topology evidence="1">Single-pass membrane protein</topology>
    </subcellularLocation>
</comment>
<name>A0A285P1W4_9AQUI</name>
<keyword evidence="3" id="KW-1003">Cell membrane</keyword>
<feature type="domain" description="Penicillin-binding protein dimerisation" evidence="15">
    <location>
        <begin position="50"/>
        <end position="217"/>
    </location>
</feature>
<keyword evidence="17" id="KW-1185">Reference proteome</keyword>
<feature type="domain" description="Penicillin-binding protein transpeptidase" evidence="14">
    <location>
        <begin position="253"/>
        <end position="578"/>
    </location>
</feature>
<keyword evidence="4" id="KW-0997">Cell inner membrane</keyword>
<evidence type="ECO:0000259" key="15">
    <source>
        <dbReference type="Pfam" id="PF03717"/>
    </source>
</evidence>
<dbReference type="InterPro" id="IPR005311">
    <property type="entry name" value="PBP_dimer"/>
</dbReference>
<gene>
    <name evidence="16" type="ORF">SAMN06265353_1304</name>
</gene>
<dbReference type="GO" id="GO:0008360">
    <property type="term" value="P:regulation of cell shape"/>
    <property type="evidence" value="ECO:0007669"/>
    <property type="project" value="UniProtKB-KW"/>
</dbReference>
<evidence type="ECO:0000256" key="6">
    <source>
        <dbReference type="ARBA" id="ARBA00022670"/>
    </source>
</evidence>
<evidence type="ECO:0000256" key="3">
    <source>
        <dbReference type="ARBA" id="ARBA00022475"/>
    </source>
</evidence>
<dbReference type="Proteomes" id="UP000218627">
    <property type="component" value="Unassembled WGS sequence"/>
</dbReference>
<evidence type="ECO:0000259" key="14">
    <source>
        <dbReference type="Pfam" id="PF00905"/>
    </source>
</evidence>
<dbReference type="PANTHER" id="PTHR30627">
    <property type="entry name" value="PEPTIDOGLYCAN D,D-TRANSPEPTIDASE"/>
    <property type="match status" value="1"/>
</dbReference>
<dbReference type="InterPro" id="IPR012338">
    <property type="entry name" value="Beta-lactam/transpept-like"/>
</dbReference>
<proteinExistence type="predicted"/>
<evidence type="ECO:0000256" key="13">
    <source>
        <dbReference type="ARBA" id="ARBA00023316"/>
    </source>
</evidence>
<reference evidence="17" key="1">
    <citation type="submission" date="2017-09" db="EMBL/GenBank/DDBJ databases">
        <authorList>
            <person name="Varghese N."/>
            <person name="Submissions S."/>
        </authorList>
    </citation>
    <scope>NUCLEOTIDE SEQUENCE [LARGE SCALE GENOMIC DNA]</scope>
    <source>
        <strain evidence="17">DSM 2913</strain>
    </source>
</reference>
<keyword evidence="10" id="KW-0573">Peptidoglycan synthesis</keyword>
<sequence length="590" mass="67407">MHRRRFIFLALLSAVLYLVVLLRLIYMQIFKGSYFAELSKKNYLRLKVLYPQRGDILDRNGEKLAYDIPKYVLFLDPQKLEDKTVLKDILKELKDIFQVDLDENALKQRVKGFDPIPVKNLETQEEIDKFYNNSYKLPGVFINMIPQRYYPYGEMVSHVVGYTSYPDQEELRRYKDRISTQSLIGKYGIEKALDEFILGYTGGQEIMINAVGKPIKVIRDIPPKKGNTVVLTVDLRIQRIIYEVFRDSGHKAGGVILLHAKTGEVLGLLSYPCFDPNVISDKWQEYLSDPYRPLFNRCLFAKYPPASVIKPALALALLKKGISLKDGVVCQGKFELGNRTFYCWNRHGHGWENVKTAIRDSCDVFFYNYGYYKLGPKGIEETLREFSYAEGIPFELPCGKGFIPTPSWKKKRFGSAWYGGDTVNLSIGQGYITATLLEQVLMMSGIVNNGVIYKPTLVREIRDPYGKVVWRNRKTVYKVVRASPEHFGIVKEALRDVVRRGTAQSANSHIAEIAGKTGTAQVSPLSAKRKHLPYHLRDHAWFVGFAPYRDPIFVIGVLVEHGRSGGAVAAPIARNIIERIYIEGINREFM</sequence>
<dbReference type="RefSeq" id="WP_096602583.1">
    <property type="nucleotide sequence ID" value="NZ_OBEN01000007.1"/>
</dbReference>
<dbReference type="GO" id="GO:0009252">
    <property type="term" value="P:peptidoglycan biosynthetic process"/>
    <property type="evidence" value="ECO:0007669"/>
    <property type="project" value="UniProtKB-KW"/>
</dbReference>
<dbReference type="SUPFAM" id="SSF56601">
    <property type="entry name" value="beta-lactamase/transpeptidase-like"/>
    <property type="match status" value="1"/>
</dbReference>
<dbReference type="InterPro" id="IPR017790">
    <property type="entry name" value="Penicillin-binding_protein_2"/>
</dbReference>
<keyword evidence="5" id="KW-0121">Carboxypeptidase</keyword>
<dbReference type="NCBIfam" id="TIGR03423">
    <property type="entry name" value="pbp2_mrdA"/>
    <property type="match status" value="1"/>
</dbReference>
<evidence type="ECO:0000313" key="16">
    <source>
        <dbReference type="EMBL" id="SNZ15153.1"/>
    </source>
</evidence>
<evidence type="ECO:0000256" key="12">
    <source>
        <dbReference type="ARBA" id="ARBA00023136"/>
    </source>
</evidence>
<dbReference type="Pfam" id="PF03717">
    <property type="entry name" value="PBP_dimer"/>
    <property type="match status" value="1"/>
</dbReference>
<dbReference type="OrthoDB" id="9804124at2"/>
<dbReference type="InterPro" id="IPR050515">
    <property type="entry name" value="Beta-lactam/transpept"/>
</dbReference>
<keyword evidence="7" id="KW-0812">Transmembrane</keyword>
<keyword evidence="13" id="KW-0961">Cell wall biogenesis/degradation</keyword>
<dbReference type="Gene3D" id="3.90.1310.10">
    <property type="entry name" value="Penicillin-binding protein 2a (Domain 2)"/>
    <property type="match status" value="1"/>
</dbReference>
<dbReference type="Gene3D" id="3.40.710.10">
    <property type="entry name" value="DD-peptidase/beta-lactamase superfamily"/>
    <property type="match status" value="1"/>
</dbReference>
<accession>A0A285P1W4</accession>
<evidence type="ECO:0000256" key="2">
    <source>
        <dbReference type="ARBA" id="ARBA00004236"/>
    </source>
</evidence>
<keyword evidence="12" id="KW-0472">Membrane</keyword>
<dbReference type="InterPro" id="IPR036138">
    <property type="entry name" value="PBP_dimer_sf"/>
</dbReference>
<keyword evidence="9" id="KW-0133">Cell shape</keyword>
<evidence type="ECO:0000256" key="4">
    <source>
        <dbReference type="ARBA" id="ARBA00022519"/>
    </source>
</evidence>
<evidence type="ECO:0000256" key="11">
    <source>
        <dbReference type="ARBA" id="ARBA00022989"/>
    </source>
</evidence>
<evidence type="ECO:0000256" key="7">
    <source>
        <dbReference type="ARBA" id="ARBA00022692"/>
    </source>
</evidence>
<dbReference type="GO" id="GO:0009002">
    <property type="term" value="F:serine-type D-Ala-D-Ala carboxypeptidase activity"/>
    <property type="evidence" value="ECO:0007669"/>
    <property type="project" value="InterPro"/>
</dbReference>
<dbReference type="SUPFAM" id="SSF56519">
    <property type="entry name" value="Penicillin binding protein dimerisation domain"/>
    <property type="match status" value="1"/>
</dbReference>
<keyword evidence="8" id="KW-0378">Hydrolase</keyword>
<keyword evidence="11" id="KW-1133">Transmembrane helix</keyword>
<dbReference type="GO" id="GO:0071555">
    <property type="term" value="P:cell wall organization"/>
    <property type="evidence" value="ECO:0007669"/>
    <property type="project" value="UniProtKB-KW"/>
</dbReference>